<evidence type="ECO:0000259" key="1">
    <source>
        <dbReference type="Pfam" id="PF01370"/>
    </source>
</evidence>
<dbReference type="NCBIfam" id="TIGR01777">
    <property type="entry name" value="yfcH"/>
    <property type="match status" value="1"/>
</dbReference>
<gene>
    <name evidence="3" type="ORF">METZ01_LOCUS333405</name>
</gene>
<evidence type="ECO:0008006" key="4">
    <source>
        <dbReference type="Google" id="ProtNLM"/>
    </source>
</evidence>
<accession>A0A382Q8I0</accession>
<dbReference type="PANTHER" id="PTHR11092">
    <property type="entry name" value="SUGAR NUCLEOTIDE EPIMERASE RELATED"/>
    <property type="match status" value="1"/>
</dbReference>
<dbReference type="PANTHER" id="PTHR11092:SF0">
    <property type="entry name" value="EPIMERASE FAMILY PROTEIN SDR39U1"/>
    <property type="match status" value="1"/>
</dbReference>
<evidence type="ECO:0000313" key="3">
    <source>
        <dbReference type="EMBL" id="SVC80551.1"/>
    </source>
</evidence>
<dbReference type="SUPFAM" id="SSF51735">
    <property type="entry name" value="NAD(P)-binding Rossmann-fold domains"/>
    <property type="match status" value="1"/>
</dbReference>
<dbReference type="InterPro" id="IPR010099">
    <property type="entry name" value="SDR39U1"/>
</dbReference>
<evidence type="ECO:0000259" key="2">
    <source>
        <dbReference type="Pfam" id="PF08338"/>
    </source>
</evidence>
<dbReference type="AlphaFoldDB" id="A0A382Q8I0"/>
<organism evidence="3">
    <name type="scientific">marine metagenome</name>
    <dbReference type="NCBI Taxonomy" id="408172"/>
    <lineage>
        <taxon>unclassified sequences</taxon>
        <taxon>metagenomes</taxon>
        <taxon>ecological metagenomes</taxon>
    </lineage>
</organism>
<proteinExistence type="predicted"/>
<dbReference type="EMBL" id="UINC01111958">
    <property type="protein sequence ID" value="SVC80551.1"/>
    <property type="molecule type" value="Genomic_DNA"/>
</dbReference>
<reference evidence="3" key="1">
    <citation type="submission" date="2018-05" db="EMBL/GenBank/DDBJ databases">
        <authorList>
            <person name="Lanie J.A."/>
            <person name="Ng W.-L."/>
            <person name="Kazmierczak K.M."/>
            <person name="Andrzejewski T.M."/>
            <person name="Davidsen T.M."/>
            <person name="Wayne K.J."/>
            <person name="Tettelin H."/>
            <person name="Glass J.I."/>
            <person name="Rusch D."/>
            <person name="Podicherti R."/>
            <person name="Tsui H.-C.T."/>
            <person name="Winkler M.E."/>
        </authorList>
    </citation>
    <scope>NUCLEOTIDE SEQUENCE</scope>
</reference>
<feature type="domain" description="DUF1731" evidence="2">
    <location>
        <begin position="253"/>
        <end position="302"/>
    </location>
</feature>
<dbReference type="Gene3D" id="3.40.50.720">
    <property type="entry name" value="NAD(P)-binding Rossmann-like Domain"/>
    <property type="match status" value="1"/>
</dbReference>
<feature type="non-terminal residue" evidence="3">
    <location>
        <position position="1"/>
    </location>
</feature>
<sequence>VLAGGSGFLGQALARRFSELGSEIVVLGRGSGFPNGFPPARFVNWDAKTLGDWSEALEGTDALVNLCGRSVDCRYNEENRRQILNSRINATRVLGEACTTTANPPRIWLNASTATIYEDRRGELAPHNEYSADLGHGFSVGVAKAWEKAFFEAEVPNIRQIAMRISIVMGASGGAFPVMRRFAQLGLGGRQGPGSQWMSWLHLDDFVGIVEWLLENEEVDGSVNLAAPNPVTNASFMREMRRRFAPLGFGFPAPAFAVQLGAIFLRTAPELVLKSRKVVSRVLLKGGYEFRFPKIEEAIADLSG</sequence>
<feature type="domain" description="NAD-dependent epimerase/dehydratase" evidence="1">
    <location>
        <begin position="2"/>
        <end position="225"/>
    </location>
</feature>
<protein>
    <recommendedName>
        <fullName evidence="4">DUF1731 domain-containing protein</fullName>
    </recommendedName>
</protein>
<name>A0A382Q8I0_9ZZZZ</name>
<dbReference type="Pfam" id="PF08338">
    <property type="entry name" value="DUF1731"/>
    <property type="match status" value="1"/>
</dbReference>
<dbReference type="InterPro" id="IPR001509">
    <property type="entry name" value="Epimerase_deHydtase"/>
</dbReference>
<dbReference type="InterPro" id="IPR013549">
    <property type="entry name" value="DUF1731"/>
</dbReference>
<dbReference type="InterPro" id="IPR036291">
    <property type="entry name" value="NAD(P)-bd_dom_sf"/>
</dbReference>
<dbReference type="Pfam" id="PF01370">
    <property type="entry name" value="Epimerase"/>
    <property type="match status" value="1"/>
</dbReference>